<name>A0ABR7F389_9FIRM</name>
<organism evidence="5 6">
    <name type="scientific">Eubacterium segne</name>
    <dbReference type="NCBI Taxonomy" id="2763045"/>
    <lineage>
        <taxon>Bacteria</taxon>
        <taxon>Bacillati</taxon>
        <taxon>Bacillota</taxon>
        <taxon>Clostridia</taxon>
        <taxon>Eubacteriales</taxon>
        <taxon>Eubacteriaceae</taxon>
        <taxon>Eubacterium</taxon>
    </lineage>
</organism>
<proteinExistence type="predicted"/>
<keyword evidence="6" id="KW-1185">Reference proteome</keyword>
<dbReference type="RefSeq" id="WP_186840410.1">
    <property type="nucleotide sequence ID" value="NZ_JACOOZ010000005.1"/>
</dbReference>
<dbReference type="InterPro" id="IPR059177">
    <property type="entry name" value="GH29D-like_dom"/>
</dbReference>
<feature type="domain" description="Zinc-ribbon" evidence="3">
    <location>
        <begin position="3"/>
        <end position="24"/>
    </location>
</feature>
<dbReference type="Proteomes" id="UP000597877">
    <property type="component" value="Unassembled WGS sequence"/>
</dbReference>
<keyword evidence="2" id="KW-0472">Membrane</keyword>
<gene>
    <name evidence="5" type="ORF">H8S00_08810</name>
</gene>
<feature type="domain" description="GH29D-like beta-sandwich" evidence="4">
    <location>
        <begin position="357"/>
        <end position="423"/>
    </location>
</feature>
<keyword evidence="2" id="KW-1133">Transmembrane helix</keyword>
<dbReference type="EMBL" id="JACOOZ010000005">
    <property type="protein sequence ID" value="MBC5668079.1"/>
    <property type="molecule type" value="Genomic_DNA"/>
</dbReference>
<comment type="caution">
    <text evidence="5">The sequence shown here is derived from an EMBL/GenBank/DDBJ whole genome shotgun (WGS) entry which is preliminary data.</text>
</comment>
<sequence length="533" mass="59630">MICPNCGSECDENQMFCTKCGTKINSFENDIVTTPPDNTFENILGGISSKEPESTNLNKKDYAREHESTKSESKSAPAQEKIKQHKESREVKKVNSKAVYQSTGNVSNNMKTKKSKKSSKEKIAIIAVVAIVLVTASVFVTLAIKESTMTKKYNRYYSIGNKYYTEKNYKDAKTQFINASNNAFTKEQKIKAYEMVYTIDEIIGGYDQEEIKYLELLIDTDDTNINYYEDLIVLYQNNDMENKIQPLINSAPSNLQEKLKNFDGTIPVAGVDEGTYDKPLEISLEAEEGVKIYYTIDGSNPKESSTKKEYITPVKLEEEGTFTLRAYSIDKNGKSSKEMTAKYILDFKKVDAPQVEPQSGNYTSEQKISVTVPEGCKVYYTTDGTMPTKDSKVYKKEIKIPKGNNVYYFVAIDDEGVVSNVVTRAYNYQPTKISYDEAVNSLANSLVSSGKLENSDGTFKNGDVAYFNYEKTIEINKQDYYIITCDIETSKGGRKSSETYAVSCENGTSSKAVGSGDSYSLSSDNGENTTTEE</sequence>
<evidence type="ECO:0000313" key="6">
    <source>
        <dbReference type="Proteomes" id="UP000597877"/>
    </source>
</evidence>
<evidence type="ECO:0000259" key="4">
    <source>
        <dbReference type="Pfam" id="PF13290"/>
    </source>
</evidence>
<feature type="domain" description="GH29D-like beta-sandwich" evidence="4">
    <location>
        <begin position="272"/>
        <end position="337"/>
    </location>
</feature>
<evidence type="ECO:0000313" key="5">
    <source>
        <dbReference type="EMBL" id="MBC5668079.1"/>
    </source>
</evidence>
<dbReference type="InterPro" id="IPR026870">
    <property type="entry name" value="Zinc_ribbon_dom"/>
</dbReference>
<evidence type="ECO:0000259" key="3">
    <source>
        <dbReference type="Pfam" id="PF13240"/>
    </source>
</evidence>
<evidence type="ECO:0000256" key="2">
    <source>
        <dbReference type="SAM" id="Phobius"/>
    </source>
</evidence>
<feature type="region of interest" description="Disordered" evidence="1">
    <location>
        <begin position="62"/>
        <end position="95"/>
    </location>
</feature>
<dbReference type="Pfam" id="PF13290">
    <property type="entry name" value="CHB_HEX_C_1"/>
    <property type="match status" value="2"/>
</dbReference>
<reference evidence="5 6" key="1">
    <citation type="submission" date="2020-08" db="EMBL/GenBank/DDBJ databases">
        <title>Genome public.</title>
        <authorList>
            <person name="Liu C."/>
            <person name="Sun Q."/>
        </authorList>
    </citation>
    <scope>NUCLEOTIDE SEQUENCE [LARGE SCALE GENOMIC DNA]</scope>
    <source>
        <strain evidence="5 6">BX4</strain>
    </source>
</reference>
<feature type="transmembrane region" description="Helical" evidence="2">
    <location>
        <begin position="123"/>
        <end position="144"/>
    </location>
</feature>
<feature type="region of interest" description="Disordered" evidence="1">
    <location>
        <begin position="506"/>
        <end position="533"/>
    </location>
</feature>
<keyword evidence="2" id="KW-0812">Transmembrane</keyword>
<evidence type="ECO:0000256" key="1">
    <source>
        <dbReference type="SAM" id="MobiDB-lite"/>
    </source>
</evidence>
<feature type="compositionally biased region" description="Basic and acidic residues" evidence="1">
    <location>
        <begin position="62"/>
        <end position="73"/>
    </location>
</feature>
<feature type="compositionally biased region" description="Basic and acidic residues" evidence="1">
    <location>
        <begin position="80"/>
        <end position="93"/>
    </location>
</feature>
<dbReference type="Pfam" id="PF13240">
    <property type="entry name" value="Zn_Ribbon_1"/>
    <property type="match status" value="1"/>
</dbReference>
<accession>A0ABR7F389</accession>
<protein>
    <submittedName>
        <fullName evidence="5">Chitobiase/beta-hexosaminidase C-terminal domain-containing protein</fullName>
    </submittedName>
</protein>